<dbReference type="Proteomes" id="UP000229740">
    <property type="component" value="Unassembled WGS sequence"/>
</dbReference>
<organism evidence="3 4">
    <name type="scientific">candidate division KSB3 bacterium</name>
    <dbReference type="NCBI Taxonomy" id="2044937"/>
    <lineage>
        <taxon>Bacteria</taxon>
        <taxon>candidate division KSB3</taxon>
    </lineage>
</organism>
<dbReference type="InterPro" id="IPR006665">
    <property type="entry name" value="OmpA-like"/>
</dbReference>
<keyword evidence="1" id="KW-0472">Membrane</keyword>
<dbReference type="Gene3D" id="3.30.1330.60">
    <property type="entry name" value="OmpA-like domain"/>
    <property type="match status" value="1"/>
</dbReference>
<gene>
    <name evidence="3" type="ORF">CSB45_02380</name>
</gene>
<dbReference type="EMBL" id="PDPS01000021">
    <property type="protein sequence ID" value="PID58866.1"/>
    <property type="molecule type" value="Genomic_DNA"/>
</dbReference>
<dbReference type="InterPro" id="IPR025493">
    <property type="entry name" value="DUF4384"/>
</dbReference>
<feature type="domain" description="OmpA-like" evidence="2">
    <location>
        <begin position="240"/>
        <end position="355"/>
    </location>
</feature>
<dbReference type="InterPro" id="IPR036737">
    <property type="entry name" value="OmpA-like_sf"/>
</dbReference>
<comment type="caution">
    <text evidence="3">The sequence shown here is derived from an EMBL/GenBank/DDBJ whole genome shotgun (WGS) entry which is preliminary data.</text>
</comment>
<dbReference type="GO" id="GO:0016020">
    <property type="term" value="C:membrane"/>
    <property type="evidence" value="ECO:0007669"/>
    <property type="project" value="UniProtKB-UniRule"/>
</dbReference>
<dbReference type="Pfam" id="PF00691">
    <property type="entry name" value="OmpA"/>
    <property type="match status" value="1"/>
</dbReference>
<dbReference type="Pfam" id="PF14326">
    <property type="entry name" value="DUF4384"/>
    <property type="match status" value="1"/>
</dbReference>
<protein>
    <recommendedName>
        <fullName evidence="2">OmpA-like domain-containing protein</fullName>
    </recommendedName>
</protein>
<name>A0A2G6E9W3_9BACT</name>
<proteinExistence type="predicted"/>
<evidence type="ECO:0000313" key="3">
    <source>
        <dbReference type="EMBL" id="PID58866.1"/>
    </source>
</evidence>
<sequence>MIKNMFIALISLTCLMGTDGRSHAWDLSTVRPHMVITLENLHFSFYALYRHGMNGPVLSLEDSSALKHGDVYKILFSAQESCYVYLFQVDNTGEVEQLFPASSYTGLNLENVNPVQSGRRYAVPAHNKFFEVVEQSHLQALYLLAFRRRNAQLEEQYQEMLKAHLNDDQMSLKRIRKTFQTLFSSSAIVRISPRVQQQYAASEDAKQTDNRLVSVVPNTERQIVEALRARFSIKGASETDIDKLPRAVAYIQFVPGSTEIHPSSLTLLQAYGRALEGDELCNAVILIAGYTHGEKNDQQNMKLSQLRVEAVKQFLLNRYLIAEKRLLTKGYGTGQTGAGLPGNHYADRIEFIRIK</sequence>
<evidence type="ECO:0000313" key="4">
    <source>
        <dbReference type="Proteomes" id="UP000229740"/>
    </source>
</evidence>
<accession>A0A2G6E9W3</accession>
<evidence type="ECO:0000256" key="1">
    <source>
        <dbReference type="PROSITE-ProRule" id="PRU00473"/>
    </source>
</evidence>
<dbReference type="PROSITE" id="PS51123">
    <property type="entry name" value="OMPA_2"/>
    <property type="match status" value="1"/>
</dbReference>
<dbReference type="AlphaFoldDB" id="A0A2G6E9W3"/>
<evidence type="ECO:0000259" key="2">
    <source>
        <dbReference type="PROSITE" id="PS51123"/>
    </source>
</evidence>
<dbReference type="SUPFAM" id="SSF103088">
    <property type="entry name" value="OmpA-like"/>
    <property type="match status" value="1"/>
</dbReference>
<reference evidence="3 4" key="1">
    <citation type="submission" date="2017-10" db="EMBL/GenBank/DDBJ databases">
        <title>Novel microbial diversity and functional potential in the marine mammal oral microbiome.</title>
        <authorList>
            <person name="Dudek N.K."/>
            <person name="Sun C.L."/>
            <person name="Burstein D."/>
            <person name="Kantor R.S."/>
            <person name="Aliaga Goltsman D.S."/>
            <person name="Bik E.M."/>
            <person name="Thomas B.C."/>
            <person name="Banfield J.F."/>
            <person name="Relman D.A."/>
        </authorList>
    </citation>
    <scope>NUCLEOTIDE SEQUENCE [LARGE SCALE GENOMIC DNA]</scope>
    <source>
        <strain evidence="3">DOLZORAL124_49_17</strain>
    </source>
</reference>